<dbReference type="OrthoDB" id="9808602at2"/>
<keyword evidence="5" id="KW-0808">Transferase</keyword>
<keyword evidence="2" id="KW-0270">Exopolysaccharide synthesis</keyword>
<evidence type="ECO:0000259" key="4">
    <source>
        <dbReference type="Pfam" id="PF02397"/>
    </source>
</evidence>
<dbReference type="AlphaFoldDB" id="A0A2A4CUH4"/>
<dbReference type="Pfam" id="PF02397">
    <property type="entry name" value="Bac_transf"/>
    <property type="match status" value="1"/>
</dbReference>
<dbReference type="PANTHER" id="PTHR30576">
    <property type="entry name" value="COLANIC BIOSYNTHESIS UDP-GLUCOSE LIPID CARRIER TRANSFERASE"/>
    <property type="match status" value="1"/>
</dbReference>
<reference evidence="5 6" key="1">
    <citation type="submission" date="2017-09" db="EMBL/GenBank/DDBJ databases">
        <title>A multilocus sequence analysis scheme for characterization of bacteria in the genus Thioclava.</title>
        <authorList>
            <person name="Liu Y."/>
            <person name="Shao Z."/>
        </authorList>
    </citation>
    <scope>NUCLEOTIDE SEQUENCE [LARGE SCALE GENOMIC DNA]</scope>
    <source>
        <strain evidence="5 6">CAU 1312</strain>
    </source>
</reference>
<dbReference type="PANTHER" id="PTHR30576:SF20">
    <property type="entry name" value="QUINOVOSAMINEPHOSPHOTRANSFERAE-RELATED"/>
    <property type="match status" value="1"/>
</dbReference>
<proteinExistence type="inferred from homology"/>
<feature type="transmembrane region" description="Helical" evidence="3">
    <location>
        <begin position="12"/>
        <end position="33"/>
    </location>
</feature>
<evidence type="ECO:0000313" key="6">
    <source>
        <dbReference type="Proteomes" id="UP000243507"/>
    </source>
</evidence>
<keyword evidence="6" id="KW-1185">Reference proteome</keyword>
<feature type="domain" description="Bacterial sugar transferase" evidence="4">
    <location>
        <begin position="5"/>
        <end position="200"/>
    </location>
</feature>
<dbReference type="GO" id="GO:0000271">
    <property type="term" value="P:polysaccharide biosynthetic process"/>
    <property type="evidence" value="ECO:0007669"/>
    <property type="project" value="UniProtKB-KW"/>
</dbReference>
<comment type="similarity">
    <text evidence="1">Belongs to the bacterial sugar transferase family.</text>
</comment>
<sequence>MTWQKRLFDLTLALILLPILGTLILVVLVTLMFTEERPYFYCAERMKTPTQSFRLWKFRTMTVTQDDSGVSGGDKEARITRIGRILRRTRGDELPQLWNIFRGDLSFVGPRPPLREYVERFPEIYAQVLRSRPGATGLASLYYHHREERLLARCDTPEETDRVYCEVCIPAKARLDLMYQRKSSPCYDFLIVWKTIWRVLGRKKKTATTKS</sequence>
<dbReference type="EMBL" id="NTJD01000001">
    <property type="protein sequence ID" value="PCD77796.1"/>
    <property type="molecule type" value="Genomic_DNA"/>
</dbReference>
<accession>A0A2A4CUH4</accession>
<name>A0A2A4CUH4_9RHOB</name>
<organism evidence="5 6">
    <name type="scientific">Pseudothioclava arenosa</name>
    <dbReference type="NCBI Taxonomy" id="1795308"/>
    <lineage>
        <taxon>Bacteria</taxon>
        <taxon>Pseudomonadati</taxon>
        <taxon>Pseudomonadota</taxon>
        <taxon>Alphaproteobacteria</taxon>
        <taxon>Rhodobacterales</taxon>
        <taxon>Paracoccaceae</taxon>
        <taxon>Pseudothioclava</taxon>
    </lineage>
</organism>
<keyword evidence="3" id="KW-0812">Transmembrane</keyword>
<keyword evidence="3" id="KW-1133">Transmembrane helix</keyword>
<evidence type="ECO:0000256" key="1">
    <source>
        <dbReference type="ARBA" id="ARBA00006464"/>
    </source>
</evidence>
<dbReference type="InterPro" id="IPR003362">
    <property type="entry name" value="Bact_transf"/>
</dbReference>
<dbReference type="GO" id="GO:0016780">
    <property type="term" value="F:phosphotransferase activity, for other substituted phosphate groups"/>
    <property type="evidence" value="ECO:0007669"/>
    <property type="project" value="TreeGrafter"/>
</dbReference>
<dbReference type="Proteomes" id="UP000243507">
    <property type="component" value="Unassembled WGS sequence"/>
</dbReference>
<gene>
    <name evidence="5" type="ORF">CLN94_00260</name>
</gene>
<evidence type="ECO:0000256" key="2">
    <source>
        <dbReference type="ARBA" id="ARBA00023169"/>
    </source>
</evidence>
<evidence type="ECO:0000313" key="5">
    <source>
        <dbReference type="EMBL" id="PCD77796.1"/>
    </source>
</evidence>
<keyword evidence="3" id="KW-0472">Membrane</keyword>
<protein>
    <submittedName>
        <fullName evidence="5">Sugar transferase</fullName>
    </submittedName>
</protein>
<comment type="caution">
    <text evidence="5">The sequence shown here is derived from an EMBL/GenBank/DDBJ whole genome shotgun (WGS) entry which is preliminary data.</text>
</comment>
<dbReference type="RefSeq" id="WP_096429845.1">
    <property type="nucleotide sequence ID" value="NZ_NTJD01000001.1"/>
</dbReference>
<evidence type="ECO:0000256" key="3">
    <source>
        <dbReference type="SAM" id="Phobius"/>
    </source>
</evidence>